<comment type="caution">
    <text evidence="2">The sequence shown here is derived from an EMBL/GenBank/DDBJ whole genome shotgun (WGS) entry which is preliminary data.</text>
</comment>
<feature type="region of interest" description="Disordered" evidence="1">
    <location>
        <begin position="846"/>
        <end position="884"/>
    </location>
</feature>
<feature type="region of interest" description="Disordered" evidence="1">
    <location>
        <begin position="1"/>
        <end position="197"/>
    </location>
</feature>
<organism evidence="2 3">
    <name type="scientific">Phytophthora nicotianae P1569</name>
    <dbReference type="NCBI Taxonomy" id="1317065"/>
    <lineage>
        <taxon>Eukaryota</taxon>
        <taxon>Sar</taxon>
        <taxon>Stramenopiles</taxon>
        <taxon>Oomycota</taxon>
        <taxon>Peronosporomycetes</taxon>
        <taxon>Peronosporales</taxon>
        <taxon>Peronosporaceae</taxon>
        <taxon>Phytophthora</taxon>
    </lineage>
</organism>
<evidence type="ECO:0000313" key="2">
    <source>
        <dbReference type="EMBL" id="ETI51112.1"/>
    </source>
</evidence>
<feature type="region of interest" description="Disordered" evidence="1">
    <location>
        <begin position="235"/>
        <end position="255"/>
    </location>
</feature>
<feature type="region of interest" description="Disordered" evidence="1">
    <location>
        <begin position="280"/>
        <end position="306"/>
    </location>
</feature>
<dbReference type="AlphaFoldDB" id="V9FL32"/>
<gene>
    <name evidence="2" type="ORF">F443_05482</name>
</gene>
<feature type="compositionally biased region" description="Polar residues" evidence="1">
    <location>
        <begin position="1034"/>
        <end position="1048"/>
    </location>
</feature>
<dbReference type="Proteomes" id="UP000018721">
    <property type="component" value="Unassembled WGS sequence"/>
</dbReference>
<dbReference type="HOGENOM" id="CLU_285369_0_0_1"/>
<evidence type="ECO:0000256" key="1">
    <source>
        <dbReference type="SAM" id="MobiDB-lite"/>
    </source>
</evidence>
<protein>
    <submittedName>
        <fullName evidence="2">Uncharacterized protein</fullName>
    </submittedName>
</protein>
<sequence>MDVVIKDTLDGNNGDNNDDIQVTDSSTMDKSRVSELGSVKTSVPEEPSEEPKLDENVHAALKQIATAPLSSEDQSNTESAPDPTSKNEESHTELPISSTSADLVEADEVTKAKNEQLPVGKSLQAPVDANNDDVEVKKFVPTDQSEAVEVESNGQPCIQEAQLRDEDSSVANTGDEDVDEVDLTPDQSTESFPTKPSGFLESLTADFAPDTKVMWAQIFGPRYEDDDEAAYFQEDNQSNAGSSRESVSSKSSLQAKLARERKLDEQIQASQRRYRERVLRQEAANNTATRRGRVRSSRRSQAQIPTVSPFEQAGLSLTQIRFCTEKALDETIKCFRHLHAAALEETEDPGQPLTQGIYITQGELDHLLRELFDPQELERSKTRTRKGTIVAPLDFTQNGGVSMNVLLQASWFIPFGQLQQLRSLVMKITKRHLNEEKLAIVNRHLQKQFTLLPLSAKLQNLVLQLSNYQLKDPLQASVWPEGNKSSEELAQDLLRCIAVNEDVAMTGSEDYKNSVLFMPVEHVVNMKLPSVVCAQRLVFYRYLIDIVAAERIRVHSKTAELQEPPVQSPARRKSTTGRRKSSTKRKLVQHAPESEATTRSCEQPVDNEETATIRSEHESLPSASEADGVSDTPAEEDIFELPEQVGDECEKPASQLQQQLESAIAQLRQTLPNIDSDADLNPAIRATYLAAAACHESVLLMLDNNIDVDAAMSNKLRHFIEALESIQATEQIVTTAPVEVEGLDHQLRDPPRFPPPYPESTVSEEEDSKSETSTLQQQFPPPYAITSPSYWTFTPSIPEPKSSISKLASKSATNKSVDLRSQFLSKESPGVGAYNVEKGENLTFQRKPSYSFGPTEGDRDRKAPNALLSNGSTGKRSSRSTLRQRMKTSFEFVPRTDHSAENNGIDFNTSTRVHVDSKFEDSHIGTNGDLFNDLPPDYNEGDANEASEEKAGGSDETEMDRALRLQQRIFMDEFVHQVMSNQDSHTHFVPRGKQNTTNANISKSQPYWATSEVSPGIERLLNRQRRAPTANKFRPSSASTAPIRTTNRVAKKAPPPLRRQLDNDQHLAWAARISELYQPAVPAPDQ</sequence>
<feature type="region of interest" description="Disordered" evidence="1">
    <location>
        <begin position="924"/>
        <end position="958"/>
    </location>
</feature>
<feature type="compositionally biased region" description="Basic and acidic residues" evidence="1">
    <location>
        <begin position="947"/>
        <end position="958"/>
    </location>
</feature>
<feature type="compositionally biased region" description="Low complexity" evidence="1">
    <location>
        <begin position="242"/>
        <end position="252"/>
    </location>
</feature>
<dbReference type="eggNOG" id="ENOG502SURY">
    <property type="taxonomic scope" value="Eukaryota"/>
</dbReference>
<feature type="region of interest" description="Disordered" evidence="1">
    <location>
        <begin position="560"/>
        <end position="633"/>
    </location>
</feature>
<feature type="region of interest" description="Disordered" evidence="1">
    <location>
        <begin position="745"/>
        <end position="783"/>
    </location>
</feature>
<dbReference type="OrthoDB" id="168452at2759"/>
<reference evidence="2 3" key="1">
    <citation type="submission" date="2013-11" db="EMBL/GenBank/DDBJ databases">
        <title>The Genome Sequence of Phytophthora parasitica P1569.</title>
        <authorList>
            <consortium name="The Broad Institute Genomics Platform"/>
            <person name="Russ C."/>
            <person name="Tyler B."/>
            <person name="Panabieres F."/>
            <person name="Shan W."/>
            <person name="Tripathy S."/>
            <person name="Grunwald N."/>
            <person name="Machado M."/>
            <person name="Johnson C.S."/>
            <person name="Arredondo F."/>
            <person name="Hong C."/>
            <person name="Coffey M."/>
            <person name="Young S.K."/>
            <person name="Zeng Q."/>
            <person name="Gargeya S."/>
            <person name="Fitzgerald M."/>
            <person name="Abouelleil A."/>
            <person name="Alvarado L."/>
            <person name="Chapman S.B."/>
            <person name="Gainer-Dewar J."/>
            <person name="Goldberg J."/>
            <person name="Griggs A."/>
            <person name="Gujja S."/>
            <person name="Hansen M."/>
            <person name="Howarth C."/>
            <person name="Imamovic A."/>
            <person name="Ireland A."/>
            <person name="Larimer J."/>
            <person name="McCowan C."/>
            <person name="Murphy C."/>
            <person name="Pearson M."/>
            <person name="Poon T.W."/>
            <person name="Priest M."/>
            <person name="Roberts A."/>
            <person name="Saif S."/>
            <person name="Shea T."/>
            <person name="Sykes S."/>
            <person name="Wortman J."/>
            <person name="Nusbaum C."/>
            <person name="Birren B."/>
        </authorList>
    </citation>
    <scope>NUCLEOTIDE SEQUENCE [LARGE SCALE GENOMIC DNA]</scope>
    <source>
        <strain evidence="2 3">P1569</strain>
    </source>
</reference>
<keyword evidence="3" id="KW-1185">Reference proteome</keyword>
<feature type="compositionally biased region" description="Basic residues" evidence="1">
    <location>
        <begin position="570"/>
        <end position="588"/>
    </location>
</feature>
<accession>V9FL32</accession>
<feature type="compositionally biased region" description="Acidic residues" evidence="1">
    <location>
        <begin position="174"/>
        <end position="183"/>
    </location>
</feature>
<feature type="compositionally biased region" description="Polar residues" evidence="1">
    <location>
        <begin position="185"/>
        <end position="194"/>
    </location>
</feature>
<evidence type="ECO:0000313" key="3">
    <source>
        <dbReference type="Proteomes" id="UP000018721"/>
    </source>
</evidence>
<proteinExistence type="predicted"/>
<dbReference type="EMBL" id="ANIZ01000945">
    <property type="protein sequence ID" value="ETI51112.1"/>
    <property type="molecule type" value="Genomic_DNA"/>
</dbReference>
<feature type="region of interest" description="Disordered" evidence="1">
    <location>
        <begin position="1027"/>
        <end position="1061"/>
    </location>
</feature>
<name>V9FL32_PHYNI</name>
<feature type="compositionally biased region" description="Polar residues" evidence="1">
    <location>
        <begin position="68"/>
        <end position="84"/>
    </location>
</feature>